<organism evidence="2 4">
    <name type="scientific">Didymodactylos carnosus</name>
    <dbReference type="NCBI Taxonomy" id="1234261"/>
    <lineage>
        <taxon>Eukaryota</taxon>
        <taxon>Metazoa</taxon>
        <taxon>Spiralia</taxon>
        <taxon>Gnathifera</taxon>
        <taxon>Rotifera</taxon>
        <taxon>Eurotatoria</taxon>
        <taxon>Bdelloidea</taxon>
        <taxon>Philodinida</taxon>
        <taxon>Philodinidae</taxon>
        <taxon>Didymodactylos</taxon>
    </lineage>
</organism>
<comment type="caution">
    <text evidence="2">The sequence shown here is derived from an EMBL/GenBank/DDBJ whole genome shotgun (WGS) entry which is preliminary data.</text>
</comment>
<name>A0A816CLW9_9BILA</name>
<evidence type="ECO:0000313" key="4">
    <source>
        <dbReference type="Proteomes" id="UP000663829"/>
    </source>
</evidence>
<feature type="non-terminal residue" evidence="2">
    <location>
        <position position="1"/>
    </location>
</feature>
<feature type="region of interest" description="Disordered" evidence="1">
    <location>
        <begin position="1"/>
        <end position="35"/>
    </location>
</feature>
<dbReference type="Proteomes" id="UP000663829">
    <property type="component" value="Unassembled WGS sequence"/>
</dbReference>
<protein>
    <submittedName>
        <fullName evidence="2">Uncharacterized protein</fullName>
    </submittedName>
</protein>
<evidence type="ECO:0000313" key="2">
    <source>
        <dbReference type="EMBL" id="CAF1626759.1"/>
    </source>
</evidence>
<sequence length="79" mass="8351">IASPNGKNEGDTFSNIKPPSSPTFLPSSSTASVNSSLTPQPFTIAALATSVPFAILNGGINPLHKPTLQYIIMRERVKI</sequence>
<reference evidence="2" key="1">
    <citation type="submission" date="2021-02" db="EMBL/GenBank/DDBJ databases">
        <authorList>
            <person name="Nowell W R."/>
        </authorList>
    </citation>
    <scope>NUCLEOTIDE SEQUENCE</scope>
</reference>
<dbReference type="Proteomes" id="UP000681722">
    <property type="component" value="Unassembled WGS sequence"/>
</dbReference>
<dbReference type="EMBL" id="CAJNOQ010042316">
    <property type="protein sequence ID" value="CAF1626759.1"/>
    <property type="molecule type" value="Genomic_DNA"/>
</dbReference>
<gene>
    <name evidence="2" type="ORF">GPM918_LOCUS44087</name>
    <name evidence="3" type="ORF">SRO942_LOCUS45781</name>
</gene>
<accession>A0A816CLW9</accession>
<dbReference type="EMBL" id="CAJOBC010109840">
    <property type="protein sequence ID" value="CAF4521339.1"/>
    <property type="molecule type" value="Genomic_DNA"/>
</dbReference>
<keyword evidence="4" id="KW-1185">Reference proteome</keyword>
<evidence type="ECO:0000256" key="1">
    <source>
        <dbReference type="SAM" id="MobiDB-lite"/>
    </source>
</evidence>
<proteinExistence type="predicted"/>
<evidence type="ECO:0000313" key="3">
    <source>
        <dbReference type="EMBL" id="CAF4521339.1"/>
    </source>
</evidence>
<dbReference type="AlphaFoldDB" id="A0A816CLW9"/>
<feature type="compositionally biased region" description="Low complexity" evidence="1">
    <location>
        <begin position="22"/>
        <end position="35"/>
    </location>
</feature>